<evidence type="ECO:0000313" key="2">
    <source>
        <dbReference type="EMBL" id="MCM2535973.1"/>
    </source>
</evidence>
<protein>
    <submittedName>
        <fullName evidence="2">Uncharacterized protein</fullName>
    </submittedName>
</protein>
<evidence type="ECO:0000256" key="1">
    <source>
        <dbReference type="SAM" id="Phobius"/>
    </source>
</evidence>
<feature type="transmembrane region" description="Helical" evidence="1">
    <location>
        <begin position="12"/>
        <end position="30"/>
    </location>
</feature>
<accession>A0ABT0WK81</accession>
<keyword evidence="1" id="KW-0472">Membrane</keyword>
<dbReference type="EMBL" id="JAMQCR010000003">
    <property type="protein sequence ID" value="MCM2535973.1"/>
    <property type="molecule type" value="Genomic_DNA"/>
</dbReference>
<feature type="transmembrane region" description="Helical" evidence="1">
    <location>
        <begin position="104"/>
        <end position="120"/>
    </location>
</feature>
<comment type="caution">
    <text evidence="2">The sequence shown here is derived from an EMBL/GenBank/DDBJ whole genome shotgun (WGS) entry which is preliminary data.</text>
</comment>
<keyword evidence="1" id="KW-1133">Transmembrane helix</keyword>
<organism evidence="2 3">
    <name type="scientific">Neobacillus pocheonensis</name>
    <dbReference type="NCBI Taxonomy" id="363869"/>
    <lineage>
        <taxon>Bacteria</taxon>
        <taxon>Bacillati</taxon>
        <taxon>Bacillota</taxon>
        <taxon>Bacilli</taxon>
        <taxon>Bacillales</taxon>
        <taxon>Bacillaceae</taxon>
        <taxon>Neobacillus</taxon>
    </lineage>
</organism>
<evidence type="ECO:0000313" key="3">
    <source>
        <dbReference type="Proteomes" id="UP001523262"/>
    </source>
</evidence>
<reference evidence="2 3" key="1">
    <citation type="submission" date="2022-06" db="EMBL/GenBank/DDBJ databases">
        <authorList>
            <person name="Jeon C.O."/>
        </authorList>
    </citation>
    <scope>NUCLEOTIDE SEQUENCE [LARGE SCALE GENOMIC DNA]</scope>
    <source>
        <strain evidence="2 3">KCTC 13943</strain>
    </source>
</reference>
<keyword evidence="1" id="KW-0812">Transmembrane</keyword>
<gene>
    <name evidence="2" type="ORF">NDK43_31390</name>
</gene>
<keyword evidence="3" id="KW-1185">Reference proteome</keyword>
<proteinExistence type="predicted"/>
<feature type="transmembrane region" description="Helical" evidence="1">
    <location>
        <begin position="132"/>
        <end position="151"/>
    </location>
</feature>
<feature type="transmembrane region" description="Helical" evidence="1">
    <location>
        <begin position="42"/>
        <end position="60"/>
    </location>
</feature>
<feature type="transmembrane region" description="Helical" evidence="1">
    <location>
        <begin position="80"/>
        <end position="97"/>
    </location>
</feature>
<dbReference type="Proteomes" id="UP001523262">
    <property type="component" value="Unassembled WGS sequence"/>
</dbReference>
<name>A0ABT0WK81_9BACI</name>
<sequence length="159" mass="18320">MSSFIKNLDLNAQGIWFPLVSGGILFLYALFMPKKEINWRDFYITFGVIGFVAWISDSVFGKMIDLVDFGNPNITGLGEFVSYSFIPSSLGVIYLNYLKKTNKWMLVIIFAIISTLIEWGMRKVGYMKAHGWSFFISIPAYLIVYGFFLPLHRRIIKCK</sequence>